<evidence type="ECO:0000313" key="3">
    <source>
        <dbReference type="EMBL" id="KAA1099951.1"/>
    </source>
</evidence>
<accession>A0A5B0PFD0</accession>
<feature type="compositionally biased region" description="Polar residues" evidence="1">
    <location>
        <begin position="635"/>
        <end position="650"/>
    </location>
</feature>
<comment type="caution">
    <text evidence="3">The sequence shown here is derived from an EMBL/GenBank/DDBJ whole genome shotgun (WGS) entry which is preliminary data.</text>
</comment>
<keyword evidence="4" id="KW-1185">Reference proteome</keyword>
<dbReference type="Proteomes" id="UP000324748">
    <property type="component" value="Unassembled WGS sequence"/>
</dbReference>
<evidence type="ECO:0000256" key="1">
    <source>
        <dbReference type="SAM" id="MobiDB-lite"/>
    </source>
</evidence>
<reference evidence="3 4" key="1">
    <citation type="submission" date="2019-05" db="EMBL/GenBank/DDBJ databases">
        <title>Emergence of the Ug99 lineage of the wheat stem rust pathogen through somatic hybridization.</title>
        <authorList>
            <person name="Li F."/>
            <person name="Upadhyaya N.M."/>
            <person name="Sperschneider J."/>
            <person name="Matny O."/>
            <person name="Nguyen-Phuc H."/>
            <person name="Mago R."/>
            <person name="Raley C."/>
            <person name="Miller M.E."/>
            <person name="Silverstein K.A.T."/>
            <person name="Henningsen E."/>
            <person name="Hirsch C.D."/>
            <person name="Visser B."/>
            <person name="Pretorius Z.A."/>
            <person name="Steffenson B.J."/>
            <person name="Schwessinger B."/>
            <person name="Dodds P.N."/>
            <person name="Figueroa M."/>
        </authorList>
    </citation>
    <scope>NUCLEOTIDE SEQUENCE [LARGE SCALE GENOMIC DNA]</scope>
    <source>
        <strain evidence="3">21-0</strain>
    </source>
</reference>
<name>A0A5B0PFD0_PUCGR</name>
<feature type="transmembrane region" description="Helical" evidence="2">
    <location>
        <begin position="12"/>
        <end position="31"/>
    </location>
</feature>
<keyword evidence="2" id="KW-0812">Transmembrane</keyword>
<feature type="region of interest" description="Disordered" evidence="1">
    <location>
        <begin position="425"/>
        <end position="462"/>
    </location>
</feature>
<sequence length="1286" mass="146623">MAGFTSDFSQTLFLFLLLLNPGIFILSVVTVTPDHIEHPLSGRPSIIPDLICTQSDMPTIAQDYESDACNRLHTSQAIKTTMEETPQHYNLLYVKKHEHIEAPNHRDKDCFVASNHNPTRHVEIQNDAESRKTSGISQSAEINNHKSEPKGIAYGPGSTGGVALASASGTSAASSASGPGAVSSEDEELIGTSYGNQNIRDVILGKEPGDQPTTKEQHDMHSAAHVAANNAGTPDVAHPSPSPYYQQRKGPQGLYHSVPDHHHCPPNYQQPTSDLFPCQYQLHYMDVLQPVVAYQEQRIFAYFPVLKDCTPPSKISSIPEESCTHAKSSHAHHTYLGQNFRNTLPALTGAREKLPNFDRMGEQKEGMNQPNQAAIKRRAKNKFGLDRKFLAHERVRNFKARTLLAKGPSTSLTDEVDQAATFAKEADDLSKNSHLKSHEQSEKNDNLKDAKEISVSEPKAKDVAESTFLEQSLSGNLPKGLLQKSQRVSQQKELLCENGGLHGKISIAKTPNRDRDHPSNQKDTSSQDLPNTHPESIQHLTYSKKYEDSKLFKEALLSVPNYETSKDKSLATSRKLPDASVVSILHTKRPRKKYVSLWADGPLEASKQVQQWPGNKVSQPHLGLRNEENASFNLSQRRKQNTAPSYQRQGVISDGTHHSVASQTSSRKLCEALKVPPPLRHNRFAVFNEPDFGIAQDENTEEADLCVENKNKQMNSIKEDTPASSRLFSAPKIVLDPTRPYLESTKKIIYNSWRQILGFQPTSTFPHFSKLKECKQNLFNYLPSLPLNFFSLKDISILWFAMGRHVRYNIPPSHFHTKPDADQAVLAEKNNQIKEGDVLNPFIHPSSVKSMENSNPTLPEGFIQEDPDYVLDYVRKNPGANHGEIQSLKNLGNLINAESSGRYVPIELFCKGSYSDNQSMVQLVLKTHKDPILVKQLKWLAQRIGVTEGERRWKSILRQINQPIILANWEEKKKKLLKSFEVTRLERVLKINQSWPTFYDSKQKDYEWLLSIQKDHMIKTVLDKTMGTEELAYRSRCIFLMSKRNNCYNWLHTSDLIEAYKQGLNTNLIIFVGDILQFGRKHWKMGGRSAEIPSNKEAFILLWSFWDSKECPPWNSSAEKEWLLSDPKRSEIYKYRYQYLKNIWKYQKFTPEEILEHLPDLKNKLYPNDRKHQKQEVLEIWWNLSDIIEWQEFHMDPHLMWKIGCKLKVSKERDAEIDTVALSSILKKNKAVSLEAKETMERWFKDKAFSPYDNPIYSGEPKSVISDLKEIFRDMFSISYWKDKKI</sequence>
<evidence type="ECO:0000256" key="2">
    <source>
        <dbReference type="SAM" id="Phobius"/>
    </source>
</evidence>
<protein>
    <submittedName>
        <fullName evidence="3">Uncharacterized protein</fullName>
    </submittedName>
</protein>
<dbReference type="EMBL" id="VSWC01000054">
    <property type="protein sequence ID" value="KAA1099951.1"/>
    <property type="molecule type" value="Genomic_DNA"/>
</dbReference>
<feature type="region of interest" description="Disordered" evidence="1">
    <location>
        <begin position="635"/>
        <end position="666"/>
    </location>
</feature>
<feature type="compositionally biased region" description="Basic and acidic residues" evidence="1">
    <location>
        <begin position="511"/>
        <end position="520"/>
    </location>
</feature>
<evidence type="ECO:0000313" key="4">
    <source>
        <dbReference type="Proteomes" id="UP000324748"/>
    </source>
</evidence>
<feature type="compositionally biased region" description="Polar residues" evidence="1">
    <location>
        <begin position="521"/>
        <end position="534"/>
    </location>
</feature>
<feature type="compositionally biased region" description="Polar residues" evidence="1">
    <location>
        <begin position="133"/>
        <end position="142"/>
    </location>
</feature>
<feature type="region of interest" description="Disordered" evidence="1">
    <location>
        <begin position="230"/>
        <end position="249"/>
    </location>
</feature>
<feature type="region of interest" description="Disordered" evidence="1">
    <location>
        <begin position="504"/>
        <end position="534"/>
    </location>
</feature>
<proteinExistence type="predicted"/>
<gene>
    <name evidence="3" type="ORF">PGT21_026049</name>
</gene>
<feature type="region of interest" description="Disordered" evidence="1">
    <location>
        <begin position="126"/>
        <end position="157"/>
    </location>
</feature>
<keyword evidence="2" id="KW-1133">Transmembrane helix</keyword>
<dbReference type="OrthoDB" id="2512862at2759"/>
<keyword evidence="2" id="KW-0472">Membrane</keyword>
<organism evidence="3 4">
    <name type="scientific">Puccinia graminis f. sp. tritici</name>
    <dbReference type="NCBI Taxonomy" id="56615"/>
    <lineage>
        <taxon>Eukaryota</taxon>
        <taxon>Fungi</taxon>
        <taxon>Dikarya</taxon>
        <taxon>Basidiomycota</taxon>
        <taxon>Pucciniomycotina</taxon>
        <taxon>Pucciniomycetes</taxon>
        <taxon>Pucciniales</taxon>
        <taxon>Pucciniaceae</taxon>
        <taxon>Puccinia</taxon>
    </lineage>
</organism>